<dbReference type="PANTHER" id="PTHR11860">
    <property type="entry name" value="POLYMERIC-IMMUNOGLOBULIN RECEPTOR"/>
    <property type="match status" value="1"/>
</dbReference>
<evidence type="ECO:0000256" key="2">
    <source>
        <dbReference type="ARBA" id="ARBA00022692"/>
    </source>
</evidence>
<dbReference type="InterPro" id="IPR013106">
    <property type="entry name" value="Ig_V-set"/>
</dbReference>
<dbReference type="Pfam" id="PF07686">
    <property type="entry name" value="V-set"/>
    <property type="match status" value="1"/>
</dbReference>
<dbReference type="SMART" id="SM00409">
    <property type="entry name" value="IG"/>
    <property type="match status" value="1"/>
</dbReference>
<dbReference type="AlphaFoldDB" id="A0A3P8SDE0"/>
<name>A0A3P8SDE0_AMPPE</name>
<dbReference type="InterPro" id="IPR003599">
    <property type="entry name" value="Ig_sub"/>
</dbReference>
<dbReference type="SUPFAM" id="SSF48726">
    <property type="entry name" value="Immunoglobulin"/>
    <property type="match status" value="1"/>
</dbReference>
<dbReference type="InterPro" id="IPR013783">
    <property type="entry name" value="Ig-like_fold"/>
</dbReference>
<dbReference type="GO" id="GO:0004888">
    <property type="term" value="F:transmembrane signaling receptor activity"/>
    <property type="evidence" value="ECO:0007669"/>
    <property type="project" value="TreeGrafter"/>
</dbReference>
<reference evidence="6" key="2">
    <citation type="submission" date="2025-08" db="UniProtKB">
        <authorList>
            <consortium name="Ensembl"/>
        </authorList>
    </citation>
    <scope>IDENTIFICATION</scope>
</reference>
<evidence type="ECO:0000313" key="6">
    <source>
        <dbReference type="Ensembl" id="ENSAPEP00000010192.1"/>
    </source>
</evidence>
<dbReference type="GeneTree" id="ENSGT00910000145048"/>
<keyword evidence="7" id="KW-1185">Reference proteome</keyword>
<dbReference type="PANTHER" id="PTHR11860:SF118">
    <property type="entry name" value="CMRF35-LIKE MOLECULE 3-RELATED"/>
    <property type="match status" value="1"/>
</dbReference>
<keyword evidence="4" id="KW-0732">Signal</keyword>
<evidence type="ECO:0000313" key="7">
    <source>
        <dbReference type="Proteomes" id="UP000265080"/>
    </source>
</evidence>
<reference evidence="6" key="3">
    <citation type="submission" date="2025-09" db="UniProtKB">
        <authorList>
            <consortium name="Ensembl"/>
        </authorList>
    </citation>
    <scope>IDENTIFICATION</scope>
</reference>
<dbReference type="OMA" id="MEQQRIF"/>
<keyword evidence="3" id="KW-0472">Membrane</keyword>
<dbReference type="Ensembl" id="ENSAPET00000010470.1">
    <property type="protein sequence ID" value="ENSAPEP00000010192.1"/>
    <property type="gene ID" value="ENSAPEG00000007310.1"/>
</dbReference>
<dbReference type="InterPro" id="IPR036179">
    <property type="entry name" value="Ig-like_dom_sf"/>
</dbReference>
<dbReference type="InterPro" id="IPR050671">
    <property type="entry name" value="CD300_family_receptors"/>
</dbReference>
<feature type="chain" id="PRO_5018273300" description="Immunoglobulin domain-containing protein" evidence="4">
    <location>
        <begin position="38"/>
        <end position="172"/>
    </location>
</feature>
<evidence type="ECO:0000259" key="5">
    <source>
        <dbReference type="SMART" id="SM00409"/>
    </source>
</evidence>
<proteinExistence type="predicted"/>
<feature type="signal peptide" evidence="4">
    <location>
        <begin position="1"/>
        <end position="37"/>
    </location>
</feature>
<comment type="subcellular location">
    <subcellularLocation>
        <location evidence="1">Membrane</location>
    </subcellularLocation>
</comment>
<organism evidence="6 7">
    <name type="scientific">Amphiprion percula</name>
    <name type="common">Orange clownfish</name>
    <name type="synonym">Lutjanus percula</name>
    <dbReference type="NCBI Taxonomy" id="161767"/>
    <lineage>
        <taxon>Eukaryota</taxon>
        <taxon>Metazoa</taxon>
        <taxon>Chordata</taxon>
        <taxon>Craniata</taxon>
        <taxon>Vertebrata</taxon>
        <taxon>Euteleostomi</taxon>
        <taxon>Actinopterygii</taxon>
        <taxon>Neopterygii</taxon>
        <taxon>Teleostei</taxon>
        <taxon>Neoteleostei</taxon>
        <taxon>Acanthomorphata</taxon>
        <taxon>Ovalentaria</taxon>
        <taxon>Pomacentridae</taxon>
        <taxon>Amphiprion</taxon>
    </lineage>
</organism>
<evidence type="ECO:0000256" key="4">
    <source>
        <dbReference type="SAM" id="SignalP"/>
    </source>
</evidence>
<protein>
    <recommendedName>
        <fullName evidence="5">Immunoglobulin domain-containing protein</fullName>
    </recommendedName>
</protein>
<sequence>MGANWVSQRTTTALIVTLLQIRALISVKTTAVTGVEGQTFDFRCEYPSSRQSYAKYFCRVDDKDSQNILITSRKTNGDDANGKYSIKDKGNTFTVTISDLTEDDSGTYWCGIDRFGFDTYNEIVLTVKKGELIHNNIKTFPHRNKQPMKETSYWSIVGGGYWVNQMEPGTAH</sequence>
<reference evidence="6 7" key="1">
    <citation type="submission" date="2018-03" db="EMBL/GenBank/DDBJ databases">
        <title>Finding Nemo's genes: A chromosome-scale reference assembly of the genome of the orange clownfish Amphiprion percula.</title>
        <authorList>
            <person name="Lehmann R."/>
        </authorList>
    </citation>
    <scope>NUCLEOTIDE SEQUENCE</scope>
</reference>
<dbReference type="Proteomes" id="UP000265080">
    <property type="component" value="Chromosome 3"/>
</dbReference>
<dbReference type="Gene3D" id="2.60.40.10">
    <property type="entry name" value="Immunoglobulins"/>
    <property type="match status" value="1"/>
</dbReference>
<evidence type="ECO:0000256" key="1">
    <source>
        <dbReference type="ARBA" id="ARBA00004370"/>
    </source>
</evidence>
<accession>A0A3P8SDE0</accession>
<feature type="domain" description="Immunoglobulin" evidence="5">
    <location>
        <begin position="29"/>
        <end position="128"/>
    </location>
</feature>
<dbReference type="GO" id="GO:0005886">
    <property type="term" value="C:plasma membrane"/>
    <property type="evidence" value="ECO:0007669"/>
    <property type="project" value="TreeGrafter"/>
</dbReference>
<keyword evidence="2" id="KW-0812">Transmembrane</keyword>
<dbReference type="CDD" id="cd05716">
    <property type="entry name" value="IgV_pIgR_like"/>
    <property type="match status" value="1"/>
</dbReference>
<evidence type="ECO:0000256" key="3">
    <source>
        <dbReference type="ARBA" id="ARBA00023136"/>
    </source>
</evidence>